<keyword evidence="3" id="KW-1185">Reference proteome</keyword>
<organism evidence="2 3">
    <name type="scientific">Caenorhabditis auriculariae</name>
    <dbReference type="NCBI Taxonomy" id="2777116"/>
    <lineage>
        <taxon>Eukaryota</taxon>
        <taxon>Metazoa</taxon>
        <taxon>Ecdysozoa</taxon>
        <taxon>Nematoda</taxon>
        <taxon>Chromadorea</taxon>
        <taxon>Rhabditida</taxon>
        <taxon>Rhabditina</taxon>
        <taxon>Rhabditomorpha</taxon>
        <taxon>Rhabditoidea</taxon>
        <taxon>Rhabditidae</taxon>
        <taxon>Peloderinae</taxon>
        <taxon>Caenorhabditis</taxon>
    </lineage>
</organism>
<feature type="compositionally biased region" description="Basic and acidic residues" evidence="1">
    <location>
        <begin position="113"/>
        <end position="128"/>
    </location>
</feature>
<dbReference type="EMBL" id="CAJGYM010000003">
    <property type="protein sequence ID" value="CAD6185735.1"/>
    <property type="molecule type" value="Genomic_DNA"/>
</dbReference>
<protein>
    <submittedName>
        <fullName evidence="2">Uncharacterized protein</fullName>
    </submittedName>
</protein>
<dbReference type="AlphaFoldDB" id="A0A8S1GQ49"/>
<reference evidence="2" key="1">
    <citation type="submission" date="2020-10" db="EMBL/GenBank/DDBJ databases">
        <authorList>
            <person name="Kikuchi T."/>
        </authorList>
    </citation>
    <scope>NUCLEOTIDE SEQUENCE</scope>
    <source>
        <strain evidence="2">NKZ352</strain>
    </source>
</reference>
<comment type="caution">
    <text evidence="2">The sequence shown here is derived from an EMBL/GenBank/DDBJ whole genome shotgun (WGS) entry which is preliminary data.</text>
</comment>
<evidence type="ECO:0000313" key="2">
    <source>
        <dbReference type="EMBL" id="CAD6185735.1"/>
    </source>
</evidence>
<evidence type="ECO:0000256" key="1">
    <source>
        <dbReference type="SAM" id="MobiDB-lite"/>
    </source>
</evidence>
<dbReference type="Proteomes" id="UP000835052">
    <property type="component" value="Unassembled WGS sequence"/>
</dbReference>
<accession>A0A8S1GQ49</accession>
<proteinExistence type="predicted"/>
<evidence type="ECO:0000313" key="3">
    <source>
        <dbReference type="Proteomes" id="UP000835052"/>
    </source>
</evidence>
<feature type="compositionally biased region" description="Basic and acidic residues" evidence="1">
    <location>
        <begin position="87"/>
        <end position="101"/>
    </location>
</feature>
<feature type="compositionally biased region" description="Basic and acidic residues" evidence="1">
    <location>
        <begin position="138"/>
        <end position="147"/>
    </location>
</feature>
<sequence length="177" mass="20816">MQTVCRLHEASLDLAPSIVLIRWLLLLTTFWADFKCFLVKNHLQHTSSLQTQRLKTPTKLLPIRKSRQRRGCWLTRCLWWTQPTQQTRERKRESRRVLSDKYKKKKPPPAEGVKCEDTTKRGARDERPAGGAHTQKAHIKEEPEARKPPRTLPYPHLNSLEKRREGKFLRLSAFCTL</sequence>
<gene>
    <name evidence="2" type="ORF">CAUJ_LOCUS1654</name>
</gene>
<name>A0A8S1GQ49_9PELO</name>
<feature type="region of interest" description="Disordered" evidence="1">
    <location>
        <begin position="85"/>
        <end position="159"/>
    </location>
</feature>